<protein>
    <submittedName>
        <fullName evidence="3">E3 ubiquitin-protein ligase Nedd-4</fullName>
    </submittedName>
</protein>
<sequence>MKHNQSFSRQEPVVVPNDSQSPLPGGWEERQDANGRTYYVNHNARTTQWERPTSSQGNDEQERFQRMESAQNEFRNEFRRRFHISVDDSEVSGADGAVRICFLLVVVMQKSSWHDSTKLCTELTFVGSYTVMA</sequence>
<dbReference type="SMART" id="SM00456">
    <property type="entry name" value="WW"/>
    <property type="match status" value="1"/>
</dbReference>
<evidence type="ECO:0000259" key="2">
    <source>
        <dbReference type="PROSITE" id="PS50020"/>
    </source>
</evidence>
<keyword evidence="4" id="KW-1185">Reference proteome</keyword>
<comment type="caution">
    <text evidence="3">The sequence shown here is derived from an EMBL/GenBank/DDBJ whole genome shotgun (WGS) entry which is preliminary data.</text>
</comment>
<dbReference type="InterPro" id="IPR036020">
    <property type="entry name" value="WW_dom_sf"/>
</dbReference>
<evidence type="ECO:0000313" key="4">
    <source>
        <dbReference type="Proteomes" id="UP000324222"/>
    </source>
</evidence>
<dbReference type="CDD" id="cd00201">
    <property type="entry name" value="WW"/>
    <property type="match status" value="1"/>
</dbReference>
<dbReference type="Pfam" id="PF00397">
    <property type="entry name" value="WW"/>
    <property type="match status" value="1"/>
</dbReference>
<dbReference type="PROSITE" id="PS01159">
    <property type="entry name" value="WW_DOMAIN_1"/>
    <property type="match status" value="1"/>
</dbReference>
<feature type="compositionally biased region" description="Polar residues" evidence="1">
    <location>
        <begin position="43"/>
        <end position="58"/>
    </location>
</feature>
<dbReference type="InterPro" id="IPR001202">
    <property type="entry name" value="WW_dom"/>
</dbReference>
<gene>
    <name evidence="3" type="primary">Nedd4_1</name>
    <name evidence="3" type="ORF">E2C01_019233</name>
</gene>
<dbReference type="Proteomes" id="UP000324222">
    <property type="component" value="Unassembled WGS sequence"/>
</dbReference>
<dbReference type="PROSITE" id="PS50020">
    <property type="entry name" value="WW_DOMAIN_2"/>
    <property type="match status" value="1"/>
</dbReference>
<organism evidence="3 4">
    <name type="scientific">Portunus trituberculatus</name>
    <name type="common">Swimming crab</name>
    <name type="synonym">Neptunus trituberculatus</name>
    <dbReference type="NCBI Taxonomy" id="210409"/>
    <lineage>
        <taxon>Eukaryota</taxon>
        <taxon>Metazoa</taxon>
        <taxon>Ecdysozoa</taxon>
        <taxon>Arthropoda</taxon>
        <taxon>Crustacea</taxon>
        <taxon>Multicrustacea</taxon>
        <taxon>Malacostraca</taxon>
        <taxon>Eumalacostraca</taxon>
        <taxon>Eucarida</taxon>
        <taxon>Decapoda</taxon>
        <taxon>Pleocyemata</taxon>
        <taxon>Brachyura</taxon>
        <taxon>Eubrachyura</taxon>
        <taxon>Portunoidea</taxon>
        <taxon>Portunidae</taxon>
        <taxon>Portuninae</taxon>
        <taxon>Portunus</taxon>
    </lineage>
</organism>
<reference evidence="3 4" key="1">
    <citation type="submission" date="2019-05" db="EMBL/GenBank/DDBJ databases">
        <title>Another draft genome of Portunus trituberculatus and its Hox gene families provides insights of decapod evolution.</title>
        <authorList>
            <person name="Jeong J.-H."/>
            <person name="Song I."/>
            <person name="Kim S."/>
            <person name="Choi T."/>
            <person name="Kim D."/>
            <person name="Ryu S."/>
            <person name="Kim W."/>
        </authorList>
    </citation>
    <scope>NUCLEOTIDE SEQUENCE [LARGE SCALE GENOMIC DNA]</scope>
    <source>
        <tissue evidence="3">Muscle</tissue>
    </source>
</reference>
<proteinExistence type="predicted"/>
<dbReference type="AlphaFoldDB" id="A0A5B7DWQ4"/>
<dbReference type="Gene3D" id="2.20.70.10">
    <property type="match status" value="1"/>
</dbReference>
<accession>A0A5B7DWQ4</accession>
<dbReference type="FunFam" id="2.20.70.10:FF:000021">
    <property type="entry name" value="E3 ubiquitin-protein ligase NEDD4"/>
    <property type="match status" value="1"/>
</dbReference>
<name>A0A5B7DWQ4_PORTR</name>
<dbReference type="SUPFAM" id="SSF51045">
    <property type="entry name" value="WW domain"/>
    <property type="match status" value="1"/>
</dbReference>
<evidence type="ECO:0000256" key="1">
    <source>
        <dbReference type="SAM" id="MobiDB-lite"/>
    </source>
</evidence>
<feature type="domain" description="WW" evidence="2">
    <location>
        <begin position="21"/>
        <end position="54"/>
    </location>
</feature>
<evidence type="ECO:0000313" key="3">
    <source>
        <dbReference type="EMBL" id="MPC26101.1"/>
    </source>
</evidence>
<dbReference type="EMBL" id="VSRR010001555">
    <property type="protein sequence ID" value="MPC26101.1"/>
    <property type="molecule type" value="Genomic_DNA"/>
</dbReference>
<dbReference type="OrthoDB" id="423283at2759"/>
<feature type="region of interest" description="Disordered" evidence="1">
    <location>
        <begin position="1"/>
        <end position="70"/>
    </location>
</feature>